<dbReference type="AlphaFoldDB" id="V8C941"/>
<reference evidence="10 11" key="1">
    <citation type="journal article" date="2014" name="Genome Announc.">
        <title>Draft genome sequences of six enterohepatic helicobacter species isolated from humans and one from rhesus macaques.</title>
        <authorList>
            <person name="Shen Z."/>
            <person name="Sheh A."/>
            <person name="Young S.K."/>
            <person name="Abouelliel A."/>
            <person name="Ward D.V."/>
            <person name="Earl A.M."/>
            <person name="Fox J.G."/>
        </authorList>
    </citation>
    <scope>NUCLEOTIDE SEQUENCE [LARGE SCALE GENOMIC DNA]</scope>
    <source>
        <strain evidence="10 11">MIT 99-5501</strain>
    </source>
</reference>
<name>V8C941_9HELI</name>
<comment type="function">
    <text evidence="5">Flagellin is the subunit protein which polymerizes to form the filaments of bacterial flagella. Important for motility and virulence.</text>
</comment>
<dbReference type="Gene3D" id="6.10.10.10">
    <property type="entry name" value="Flagellar export chaperone, C-terminal domain"/>
    <property type="match status" value="1"/>
</dbReference>
<dbReference type="InterPro" id="IPR046358">
    <property type="entry name" value="Flagellin_C"/>
</dbReference>
<dbReference type="InterPro" id="IPR010810">
    <property type="entry name" value="Flagellin_hook_IN_motif"/>
</dbReference>
<evidence type="ECO:0000259" key="9">
    <source>
        <dbReference type="Pfam" id="PF00700"/>
    </source>
</evidence>
<organism evidence="10 11">
    <name type="scientific">Helicobacter macacae MIT 99-5501</name>
    <dbReference type="NCBI Taxonomy" id="1357400"/>
    <lineage>
        <taxon>Bacteria</taxon>
        <taxon>Pseudomonadati</taxon>
        <taxon>Campylobacterota</taxon>
        <taxon>Epsilonproteobacteria</taxon>
        <taxon>Campylobacterales</taxon>
        <taxon>Helicobacteraceae</taxon>
        <taxon>Helicobacter</taxon>
    </lineage>
</organism>
<dbReference type="STRING" id="1357400.HMPREF2086_01403"/>
<feature type="domain" description="Flagellin C-terminal" evidence="9">
    <location>
        <begin position="426"/>
        <end position="511"/>
    </location>
</feature>
<accession>V8C941</accession>
<dbReference type="GO" id="GO:0005576">
    <property type="term" value="C:extracellular region"/>
    <property type="evidence" value="ECO:0007669"/>
    <property type="project" value="UniProtKB-SubCell"/>
</dbReference>
<dbReference type="PATRIC" id="fig|1357400.3.peg.1878"/>
<dbReference type="HOGENOM" id="CLU_011142_7_1_7"/>
<dbReference type="Pfam" id="PF00669">
    <property type="entry name" value="Flagellin_N"/>
    <property type="match status" value="1"/>
</dbReference>
<dbReference type="GO" id="GO:0009288">
    <property type="term" value="C:bacterial-type flagellum"/>
    <property type="evidence" value="ECO:0007669"/>
    <property type="project" value="UniProtKB-SubCell"/>
</dbReference>
<evidence type="ECO:0000256" key="5">
    <source>
        <dbReference type="ARBA" id="ARBA00025143"/>
    </source>
</evidence>
<dbReference type="eggNOG" id="COG1344">
    <property type="taxonomic scope" value="Bacteria"/>
</dbReference>
<feature type="domain" description="Flagellin N-terminal" evidence="8">
    <location>
        <begin position="5"/>
        <end position="143"/>
    </location>
</feature>
<dbReference type="PANTHER" id="PTHR42792:SF2">
    <property type="entry name" value="FLAGELLIN"/>
    <property type="match status" value="1"/>
</dbReference>
<evidence type="ECO:0000313" key="10">
    <source>
        <dbReference type="EMBL" id="ETD23597.1"/>
    </source>
</evidence>
<dbReference type="PANTHER" id="PTHR42792">
    <property type="entry name" value="FLAGELLIN"/>
    <property type="match status" value="1"/>
</dbReference>
<dbReference type="Pfam" id="PF07196">
    <property type="entry name" value="Flagellin_IN"/>
    <property type="match status" value="2"/>
</dbReference>
<dbReference type="Pfam" id="PF00700">
    <property type="entry name" value="Flagellin_C"/>
    <property type="match status" value="1"/>
</dbReference>
<proteinExistence type="inferred from homology"/>
<dbReference type="RefSeq" id="WP_023928144.1">
    <property type="nucleotide sequence ID" value="NZ_KI669454.1"/>
</dbReference>
<dbReference type="Gene3D" id="3.30.70.2120">
    <property type="match status" value="1"/>
</dbReference>
<dbReference type="InterPro" id="IPR001029">
    <property type="entry name" value="Flagellin_N"/>
</dbReference>
<keyword evidence="11" id="KW-1185">Reference proteome</keyword>
<comment type="subunit">
    <text evidence="6">Heteromer of FlaA and FlaB. FlaB is located proximal to the hook while the remainder of the filament is composed of the predominant FlaA.</text>
</comment>
<keyword evidence="3" id="KW-0843">Virulence</keyword>
<evidence type="ECO:0000256" key="7">
    <source>
        <dbReference type="RuleBase" id="RU362073"/>
    </source>
</evidence>
<dbReference type="NCBIfam" id="NF010115">
    <property type="entry name" value="PRK13588.1"/>
    <property type="match status" value="1"/>
</dbReference>
<keyword evidence="2 7" id="KW-0964">Secreted</keyword>
<dbReference type="GO" id="GO:0005198">
    <property type="term" value="F:structural molecule activity"/>
    <property type="evidence" value="ECO:0007669"/>
    <property type="project" value="UniProtKB-UniRule"/>
</dbReference>
<dbReference type="EMBL" id="AZJI01000005">
    <property type="protein sequence ID" value="ETD23597.1"/>
    <property type="molecule type" value="Genomic_DNA"/>
</dbReference>
<evidence type="ECO:0000256" key="4">
    <source>
        <dbReference type="ARBA" id="ARBA00023143"/>
    </source>
</evidence>
<evidence type="ECO:0000259" key="8">
    <source>
        <dbReference type="Pfam" id="PF00669"/>
    </source>
</evidence>
<sequence length="512" mass="53445">MAFQINTNVMALNAHVQGVGTQWNLKNSLEKLSSGLRINKAADDASGMIIADSLRTQASALGQAIQNTNEGMGIIQIADKAMDEMLKILDTVKTKAIQAAQDGQTSVSRKAIQNDIIRLVQGLDMVGNTTAYNGQALLSGQWTNKEFQVGAYSNQSIKASIGATTSDKIGQVRLETGAMITASGEVAIKFRQVDGVNDVQLESVKISHTAGTGLGNLAEVINKTADKTGIRANAVVLSTSDQEIQAGEMLGVVINGFSLGDIKGIKQADSDGRLVQAFNAATAETGVEAFADNEGRLNLRSIDGRGIVLQAGTPVGGGKQTGGPKAIEKMNGQVLTGPGSVNYGRLALVRQDSRDILVSGTGNLASTGYAAGQAVAETVVNLRDVLGLFKEDARSAAGANENNAAVARNQVLGAGVTTLRGAMVVIDIADSATKTLDKIRADLGSVQGQMIATVNNISTTQVNVKAAESGIREVDFARESTEFNKWTILAQSGSYALSQANAAQQNLLRLLS</sequence>
<gene>
    <name evidence="10" type="ORF">HMPREF2086_01403</name>
</gene>
<evidence type="ECO:0000256" key="3">
    <source>
        <dbReference type="ARBA" id="ARBA00023026"/>
    </source>
</evidence>
<comment type="caution">
    <text evidence="10">The sequence shown here is derived from an EMBL/GenBank/DDBJ whole genome shotgun (WGS) entry which is preliminary data.</text>
</comment>
<comment type="similarity">
    <text evidence="1 7">Belongs to the bacterial flagellin family.</text>
</comment>
<dbReference type="PRINTS" id="PR00207">
    <property type="entry name" value="FLAGELLIN"/>
</dbReference>
<dbReference type="NCBIfam" id="NF009234">
    <property type="entry name" value="PRK12584.1"/>
    <property type="match status" value="1"/>
</dbReference>
<evidence type="ECO:0000256" key="6">
    <source>
        <dbReference type="ARBA" id="ARBA00025928"/>
    </source>
</evidence>
<protein>
    <recommendedName>
        <fullName evidence="7">Flagellin</fullName>
    </recommendedName>
</protein>
<evidence type="ECO:0000256" key="1">
    <source>
        <dbReference type="ARBA" id="ARBA00005709"/>
    </source>
</evidence>
<dbReference type="OrthoDB" id="9796789at2"/>
<dbReference type="SUPFAM" id="SSF64518">
    <property type="entry name" value="Phase 1 flagellin"/>
    <property type="match status" value="1"/>
</dbReference>
<evidence type="ECO:0000313" key="11">
    <source>
        <dbReference type="Proteomes" id="UP000018731"/>
    </source>
</evidence>
<dbReference type="InterPro" id="IPR042187">
    <property type="entry name" value="Flagellin_C_sub2"/>
</dbReference>
<keyword evidence="4 7" id="KW-0975">Bacterial flagellum</keyword>
<dbReference type="Proteomes" id="UP000018731">
    <property type="component" value="Unassembled WGS sequence"/>
</dbReference>
<evidence type="ECO:0000256" key="2">
    <source>
        <dbReference type="ARBA" id="ARBA00022525"/>
    </source>
</evidence>
<dbReference type="Gene3D" id="1.20.1330.10">
    <property type="entry name" value="f41 fragment of flagellin, N-terminal domain"/>
    <property type="match status" value="1"/>
</dbReference>
<dbReference type="InterPro" id="IPR001492">
    <property type="entry name" value="Flagellin"/>
</dbReference>
<comment type="subcellular location">
    <subcellularLocation>
        <location evidence="7">Secreted</location>
    </subcellularLocation>
    <subcellularLocation>
        <location evidence="7">Bacterial flagellum</location>
    </subcellularLocation>
</comment>